<evidence type="ECO:0000313" key="2">
    <source>
        <dbReference type="Proteomes" id="UP000254340"/>
    </source>
</evidence>
<dbReference type="RefSeq" id="WP_004146446.1">
    <property type="nucleotide sequence ID" value="NZ_CANDXF010000005.1"/>
</dbReference>
<organism evidence="1 2">
    <name type="scientific">Klebsiella pneumoniae</name>
    <dbReference type="NCBI Taxonomy" id="573"/>
    <lineage>
        <taxon>Bacteria</taxon>
        <taxon>Pseudomonadati</taxon>
        <taxon>Pseudomonadota</taxon>
        <taxon>Gammaproteobacteria</taxon>
        <taxon>Enterobacterales</taxon>
        <taxon>Enterobacteriaceae</taxon>
        <taxon>Klebsiella/Raoultella group</taxon>
        <taxon>Klebsiella</taxon>
        <taxon>Klebsiella pneumoniae complex</taxon>
    </lineage>
</organism>
<name>A0A377XB38_KLEPN</name>
<proteinExistence type="predicted"/>
<accession>A0A377XB38</accession>
<dbReference type="EMBL" id="UGLH01000002">
    <property type="protein sequence ID" value="STT72340.1"/>
    <property type="molecule type" value="Genomic_DNA"/>
</dbReference>
<evidence type="ECO:0000313" key="1">
    <source>
        <dbReference type="EMBL" id="STT72340.1"/>
    </source>
</evidence>
<dbReference type="Proteomes" id="UP000254340">
    <property type="component" value="Unassembled WGS sequence"/>
</dbReference>
<sequence>MALYMVFIEDAEDRDGERCIMPTSEHLEDMVVLAWQTGAYVFCFVDRTQHLAMMKSIGMYDERLNSDEKATYFFTGENPQWERDKPAGMKLCDYLYRKVERFAIENGVQVVDAGKCSPEQISAMIEVVSERHGESAVNEKLKAELMREYNSRYFNVPVPELPEDKSARRWWPFGKK</sequence>
<dbReference type="AlphaFoldDB" id="A0A377XB38"/>
<gene>
    <name evidence="1" type="ORF">NCTC5047_00019</name>
</gene>
<protein>
    <submittedName>
        <fullName evidence="1">Uncharacterized protein</fullName>
    </submittedName>
</protein>
<reference evidence="1 2" key="1">
    <citation type="submission" date="2018-06" db="EMBL/GenBank/DDBJ databases">
        <authorList>
            <consortium name="Pathogen Informatics"/>
            <person name="Doyle S."/>
        </authorList>
    </citation>
    <scope>NUCLEOTIDE SEQUENCE [LARGE SCALE GENOMIC DNA]</scope>
    <source>
        <strain evidence="1 2">NCTC5047</strain>
    </source>
</reference>